<dbReference type="EMBL" id="VSWD01000006">
    <property type="protein sequence ID" value="KAK3100414.1"/>
    <property type="molecule type" value="Genomic_DNA"/>
</dbReference>
<feature type="non-terminal residue" evidence="2">
    <location>
        <position position="1"/>
    </location>
</feature>
<keyword evidence="1" id="KW-0472">Membrane</keyword>
<name>A0AA89BXP7_PINIB</name>
<evidence type="ECO:0000313" key="3">
    <source>
        <dbReference type="Proteomes" id="UP001186944"/>
    </source>
</evidence>
<proteinExistence type="predicted"/>
<keyword evidence="1" id="KW-0812">Transmembrane</keyword>
<protein>
    <submittedName>
        <fullName evidence="2">Uncharacterized protein</fullName>
    </submittedName>
</protein>
<organism evidence="2 3">
    <name type="scientific">Pinctada imbricata</name>
    <name type="common">Atlantic pearl-oyster</name>
    <name type="synonym">Pinctada martensii</name>
    <dbReference type="NCBI Taxonomy" id="66713"/>
    <lineage>
        <taxon>Eukaryota</taxon>
        <taxon>Metazoa</taxon>
        <taxon>Spiralia</taxon>
        <taxon>Lophotrochozoa</taxon>
        <taxon>Mollusca</taxon>
        <taxon>Bivalvia</taxon>
        <taxon>Autobranchia</taxon>
        <taxon>Pteriomorphia</taxon>
        <taxon>Pterioida</taxon>
        <taxon>Pterioidea</taxon>
        <taxon>Pteriidae</taxon>
        <taxon>Pinctada</taxon>
    </lineage>
</organism>
<gene>
    <name evidence="2" type="ORF">FSP39_019618</name>
</gene>
<dbReference type="Proteomes" id="UP001186944">
    <property type="component" value="Unassembled WGS sequence"/>
</dbReference>
<reference evidence="2" key="1">
    <citation type="submission" date="2019-08" db="EMBL/GenBank/DDBJ databases">
        <title>The improved chromosome-level genome for the pearl oyster Pinctada fucata martensii using PacBio sequencing and Hi-C.</title>
        <authorList>
            <person name="Zheng Z."/>
        </authorList>
    </citation>
    <scope>NUCLEOTIDE SEQUENCE</scope>
    <source>
        <strain evidence="2">ZZ-2019</strain>
        <tissue evidence="2">Adductor muscle</tissue>
    </source>
</reference>
<feature type="transmembrane region" description="Helical" evidence="1">
    <location>
        <begin position="32"/>
        <end position="52"/>
    </location>
</feature>
<keyword evidence="1" id="KW-1133">Transmembrane helix</keyword>
<sequence>LGPLTLIDKRSLSRFKMQKISAPDSRVSAATIGWIGAVTLVTIFCVIIFADIHSVFTKTKWKTHDKRKRK</sequence>
<evidence type="ECO:0000313" key="2">
    <source>
        <dbReference type="EMBL" id="KAK3100414.1"/>
    </source>
</evidence>
<accession>A0AA89BXP7</accession>
<evidence type="ECO:0000256" key="1">
    <source>
        <dbReference type="SAM" id="Phobius"/>
    </source>
</evidence>
<comment type="caution">
    <text evidence="2">The sequence shown here is derived from an EMBL/GenBank/DDBJ whole genome shotgun (WGS) entry which is preliminary data.</text>
</comment>
<dbReference type="AlphaFoldDB" id="A0AA89BXP7"/>
<keyword evidence="3" id="KW-1185">Reference proteome</keyword>